<evidence type="ECO:0000313" key="2">
    <source>
        <dbReference type="EMBL" id="KAH3884840.1"/>
    </source>
</evidence>
<name>A0A9D4MWX6_DREPO</name>
<dbReference type="Proteomes" id="UP000828390">
    <property type="component" value="Unassembled WGS sequence"/>
</dbReference>
<sequence>MAQVSLGYHEEEGEACVRGTEPKGRGRVAVPHDDGHEALQLQWKVRELAATFHARSTCL</sequence>
<protein>
    <submittedName>
        <fullName evidence="2">Uncharacterized protein</fullName>
    </submittedName>
</protein>
<reference evidence="2" key="1">
    <citation type="journal article" date="2019" name="bioRxiv">
        <title>The Genome of the Zebra Mussel, Dreissena polymorpha: A Resource for Invasive Species Research.</title>
        <authorList>
            <person name="McCartney M.A."/>
            <person name="Auch B."/>
            <person name="Kono T."/>
            <person name="Mallez S."/>
            <person name="Zhang Y."/>
            <person name="Obille A."/>
            <person name="Becker A."/>
            <person name="Abrahante J.E."/>
            <person name="Garbe J."/>
            <person name="Badalamenti J.P."/>
            <person name="Herman A."/>
            <person name="Mangelson H."/>
            <person name="Liachko I."/>
            <person name="Sullivan S."/>
            <person name="Sone E.D."/>
            <person name="Koren S."/>
            <person name="Silverstein K.A.T."/>
            <person name="Beckman K.B."/>
            <person name="Gohl D.M."/>
        </authorList>
    </citation>
    <scope>NUCLEOTIDE SEQUENCE</scope>
    <source>
        <strain evidence="2">Duluth1</strain>
        <tissue evidence="2">Whole animal</tissue>
    </source>
</reference>
<accession>A0A9D4MWX6</accession>
<evidence type="ECO:0000313" key="3">
    <source>
        <dbReference type="Proteomes" id="UP000828390"/>
    </source>
</evidence>
<keyword evidence="3" id="KW-1185">Reference proteome</keyword>
<dbReference type="EMBL" id="JAIWYP010000001">
    <property type="protein sequence ID" value="KAH3884840.1"/>
    <property type="molecule type" value="Genomic_DNA"/>
</dbReference>
<organism evidence="2 3">
    <name type="scientific">Dreissena polymorpha</name>
    <name type="common">Zebra mussel</name>
    <name type="synonym">Mytilus polymorpha</name>
    <dbReference type="NCBI Taxonomy" id="45954"/>
    <lineage>
        <taxon>Eukaryota</taxon>
        <taxon>Metazoa</taxon>
        <taxon>Spiralia</taxon>
        <taxon>Lophotrochozoa</taxon>
        <taxon>Mollusca</taxon>
        <taxon>Bivalvia</taxon>
        <taxon>Autobranchia</taxon>
        <taxon>Heteroconchia</taxon>
        <taxon>Euheterodonta</taxon>
        <taxon>Imparidentia</taxon>
        <taxon>Neoheterodontei</taxon>
        <taxon>Myida</taxon>
        <taxon>Dreissenoidea</taxon>
        <taxon>Dreissenidae</taxon>
        <taxon>Dreissena</taxon>
    </lineage>
</organism>
<proteinExistence type="predicted"/>
<dbReference type="AlphaFoldDB" id="A0A9D4MWX6"/>
<evidence type="ECO:0000256" key="1">
    <source>
        <dbReference type="SAM" id="MobiDB-lite"/>
    </source>
</evidence>
<reference evidence="2" key="2">
    <citation type="submission" date="2020-11" db="EMBL/GenBank/DDBJ databases">
        <authorList>
            <person name="McCartney M.A."/>
            <person name="Auch B."/>
            <person name="Kono T."/>
            <person name="Mallez S."/>
            <person name="Becker A."/>
            <person name="Gohl D.M."/>
            <person name="Silverstein K.A.T."/>
            <person name="Koren S."/>
            <person name="Bechman K.B."/>
            <person name="Herman A."/>
            <person name="Abrahante J.E."/>
            <person name="Garbe J."/>
        </authorList>
    </citation>
    <scope>NUCLEOTIDE SEQUENCE</scope>
    <source>
        <strain evidence="2">Duluth1</strain>
        <tissue evidence="2">Whole animal</tissue>
    </source>
</reference>
<comment type="caution">
    <text evidence="2">The sequence shown here is derived from an EMBL/GenBank/DDBJ whole genome shotgun (WGS) entry which is preliminary data.</text>
</comment>
<feature type="region of interest" description="Disordered" evidence="1">
    <location>
        <begin position="1"/>
        <end position="24"/>
    </location>
</feature>
<gene>
    <name evidence="2" type="ORF">DPMN_008825</name>
</gene>